<dbReference type="HOGENOM" id="CLU_111604_0_0_11"/>
<proteinExistence type="predicted"/>
<sequence>MHRDLALSQSLIYAANGLAYSPAISEPEGQSYAAHSFSVASQQIQFRVAKTTPTKPGHFVTLWRRSQHRPIRPFQLSDQVELFVVCVRHKGQFGQFVFRWETLQQHGIVAASNSAGKRAFRVYPPWSEEMTPSGLNKQAKASQDWQLASFLPIDEATGSDPARTKSLYLG</sequence>
<dbReference type="AlphaFoldDB" id="A9WUZ3"/>
<evidence type="ECO:0000313" key="2">
    <source>
        <dbReference type="Proteomes" id="UP000002007"/>
    </source>
</evidence>
<dbReference type="PIRSF" id="PIRSF032285">
    <property type="entry name" value="UCP032285"/>
    <property type="match status" value="1"/>
</dbReference>
<accession>A9WUZ3</accession>
<keyword evidence="2" id="KW-1185">Reference proteome</keyword>
<dbReference type="Pfam" id="PF08877">
    <property type="entry name" value="MepB-like"/>
    <property type="match status" value="1"/>
</dbReference>
<dbReference type="Gene3D" id="3.40.1350.140">
    <property type="entry name" value="MepB-like"/>
    <property type="match status" value="1"/>
</dbReference>
<protein>
    <submittedName>
        <fullName evidence="1">Hypothetical cytosolic protein</fullName>
    </submittedName>
</protein>
<evidence type="ECO:0000313" key="1">
    <source>
        <dbReference type="EMBL" id="ABY25014.1"/>
    </source>
</evidence>
<dbReference type="eggNOG" id="COG4815">
    <property type="taxonomic scope" value="Bacteria"/>
</dbReference>
<organism evidence="1 2">
    <name type="scientific">Renibacterium salmoninarum (strain ATCC 33209 / DSM 20767 / JCM 11484 / NBRC 15589 / NCIMB 2235)</name>
    <dbReference type="NCBI Taxonomy" id="288705"/>
    <lineage>
        <taxon>Bacteria</taxon>
        <taxon>Bacillati</taxon>
        <taxon>Actinomycetota</taxon>
        <taxon>Actinomycetes</taxon>
        <taxon>Micrococcales</taxon>
        <taxon>Micrococcaceae</taxon>
        <taxon>Renibacterium</taxon>
    </lineage>
</organism>
<gene>
    <name evidence="1" type="ordered locus">RSal33209_3301</name>
</gene>
<dbReference type="Proteomes" id="UP000002007">
    <property type="component" value="Chromosome"/>
</dbReference>
<dbReference type="InterPro" id="IPR038231">
    <property type="entry name" value="MepB-like_sf"/>
</dbReference>
<dbReference type="KEGG" id="rsa:RSal33209_3301"/>
<name>A9WUZ3_RENSM</name>
<dbReference type="EMBL" id="CP000910">
    <property type="protein sequence ID" value="ABY25014.1"/>
    <property type="molecule type" value="Genomic_DNA"/>
</dbReference>
<reference evidence="2" key="1">
    <citation type="journal article" date="2008" name="J. Bacteriol.">
        <title>Genome sequence of the fish pathogen Renibacterium salmoninarum suggests reductive evolution away from an environmental Arthrobacter ancestor.</title>
        <authorList>
            <person name="Wiens G.D."/>
            <person name="Rockey D.D."/>
            <person name="Wu Z."/>
            <person name="Chang J."/>
            <person name="Levy R."/>
            <person name="Crane S."/>
            <person name="Chen D.S."/>
            <person name="Capri G.R."/>
            <person name="Burnett J.R."/>
            <person name="Sudheesh P.S."/>
            <person name="Schipma M.J."/>
            <person name="Burd H."/>
            <person name="Bhattacharyya A."/>
            <person name="Rhodes L.D."/>
            <person name="Kaul R."/>
            <person name="Strom M.S."/>
        </authorList>
    </citation>
    <scope>NUCLEOTIDE SEQUENCE [LARGE SCALE GENOMIC DNA]</scope>
    <source>
        <strain evidence="2">ATCC 33209 / DSM 20767 / JCM 11484 / NBRC 15589 / NCIMB 2235</strain>
    </source>
</reference>
<dbReference type="InterPro" id="IPR011235">
    <property type="entry name" value="MepB-like"/>
</dbReference>
<dbReference type="RefSeq" id="WP_012246654.1">
    <property type="nucleotide sequence ID" value="NC_010168.1"/>
</dbReference>